<reference evidence="3 4" key="2">
    <citation type="journal article" date="2012" name="PLoS Pathog.">
        <title>Diverse lifestyles and strategies of plant pathogenesis encoded in the genomes of eighteen Dothideomycetes fungi.</title>
        <authorList>
            <person name="Ohm R.A."/>
            <person name="Feau N."/>
            <person name="Henrissat B."/>
            <person name="Schoch C.L."/>
            <person name="Horwitz B.A."/>
            <person name="Barry K.W."/>
            <person name="Condon B.J."/>
            <person name="Copeland A.C."/>
            <person name="Dhillon B."/>
            <person name="Glaser F."/>
            <person name="Hesse C.N."/>
            <person name="Kosti I."/>
            <person name="LaButti K."/>
            <person name="Lindquist E.A."/>
            <person name="Lucas S."/>
            <person name="Salamov A.A."/>
            <person name="Bradshaw R.E."/>
            <person name="Ciuffetti L."/>
            <person name="Hamelin R.C."/>
            <person name="Kema G.H.J."/>
            <person name="Lawrence C."/>
            <person name="Scott J.A."/>
            <person name="Spatafora J.W."/>
            <person name="Turgeon B.G."/>
            <person name="de Wit P.J.G.M."/>
            <person name="Zhong S."/>
            <person name="Goodwin S.B."/>
            <person name="Grigoriev I.V."/>
        </authorList>
    </citation>
    <scope>NUCLEOTIDE SEQUENCE [LARGE SCALE GENOMIC DNA]</scope>
    <source>
        <strain evidence="4">NZE10 / CBS 128990</strain>
    </source>
</reference>
<dbReference type="PANTHER" id="PTHR31642">
    <property type="entry name" value="TRICHOTHECENE 3-O-ACETYLTRANSFERASE"/>
    <property type="match status" value="1"/>
</dbReference>
<dbReference type="InterPro" id="IPR023213">
    <property type="entry name" value="CAT-like_dom_sf"/>
</dbReference>
<dbReference type="InterPro" id="IPR054710">
    <property type="entry name" value="Tri101-like_N"/>
</dbReference>
<name>N1PP40_DOTSN</name>
<dbReference type="eggNOG" id="ENOG502T20N">
    <property type="taxonomic scope" value="Eukaryota"/>
</dbReference>
<evidence type="ECO:0000259" key="2">
    <source>
        <dbReference type="Pfam" id="PF22664"/>
    </source>
</evidence>
<keyword evidence="4" id="KW-1185">Reference proteome</keyword>
<dbReference type="STRING" id="675120.N1PP40"/>
<dbReference type="PANTHER" id="PTHR31642:SF310">
    <property type="entry name" value="FATTY ALCOHOL:CAFFEOYL-COA ACYLTRANSFERASE"/>
    <property type="match status" value="1"/>
</dbReference>
<dbReference type="EMBL" id="KB446538">
    <property type="protein sequence ID" value="EME45167.1"/>
    <property type="molecule type" value="Genomic_DNA"/>
</dbReference>
<evidence type="ECO:0000256" key="1">
    <source>
        <dbReference type="ARBA" id="ARBA00022679"/>
    </source>
</evidence>
<dbReference type="GO" id="GO:0016747">
    <property type="term" value="F:acyltransferase activity, transferring groups other than amino-acyl groups"/>
    <property type="evidence" value="ECO:0007669"/>
    <property type="project" value="TreeGrafter"/>
</dbReference>
<dbReference type="InterPro" id="IPR050317">
    <property type="entry name" value="Plant_Fungal_Acyltransferase"/>
</dbReference>
<sequence>MTKSFLSYRELETAGFPLSAFKDTVFMPIAGAIQPEPQPEAKFQLSLIKGGVLLSVCLYHHLTDGNGMNTITRALGDECRRAAEIEGDLPPRVLNTDRSVMASLDGGKTDIADHPANSIMKDIYLPGARHDEVPPEVNGEPAPQSPPRFVPAYYHLDHESAHALKHYCSRDIPVSTHDSISALLWRNLTQARVTSGELKEDTLCTFSGPHNSRKHVGLPNDWIGNCVYFYAAQTTAADIIKEDSLPDLAAKIRGALNKVDREHMEGISTIRKKDPYSLAWWPVNEFDQPHIVAITSFYHSELLGTDFGAALGTVRHFTSTDMGAFGSTFQRAHFVGPKLLGGRGADVHVGLLEGEVEHFHNDPLWRKYLTLRELPNAATGA</sequence>
<evidence type="ECO:0000313" key="4">
    <source>
        <dbReference type="Proteomes" id="UP000016933"/>
    </source>
</evidence>
<dbReference type="OMA" id="VPHVGCI"/>
<gene>
    <name evidence="3" type="ORF">DOTSEDRAFT_71019</name>
</gene>
<accession>N1PP40</accession>
<protein>
    <recommendedName>
        <fullName evidence="2">Trichothecene 3-O-acetyltransferase-like N-terminal domain-containing protein</fullName>
    </recommendedName>
</protein>
<dbReference type="Pfam" id="PF22664">
    <property type="entry name" value="TRI-like_N"/>
    <property type="match status" value="1"/>
</dbReference>
<dbReference type="Pfam" id="PF02458">
    <property type="entry name" value="Transferase"/>
    <property type="match status" value="1"/>
</dbReference>
<dbReference type="AlphaFoldDB" id="N1PP40"/>
<dbReference type="Gene3D" id="3.30.559.10">
    <property type="entry name" value="Chloramphenicol acetyltransferase-like domain"/>
    <property type="match status" value="2"/>
</dbReference>
<organism evidence="3 4">
    <name type="scientific">Dothistroma septosporum (strain NZE10 / CBS 128990)</name>
    <name type="common">Red band needle blight fungus</name>
    <name type="synonym">Mycosphaerella pini</name>
    <dbReference type="NCBI Taxonomy" id="675120"/>
    <lineage>
        <taxon>Eukaryota</taxon>
        <taxon>Fungi</taxon>
        <taxon>Dikarya</taxon>
        <taxon>Ascomycota</taxon>
        <taxon>Pezizomycotina</taxon>
        <taxon>Dothideomycetes</taxon>
        <taxon>Dothideomycetidae</taxon>
        <taxon>Mycosphaerellales</taxon>
        <taxon>Mycosphaerellaceae</taxon>
        <taxon>Dothistroma</taxon>
    </lineage>
</organism>
<reference evidence="4" key="1">
    <citation type="journal article" date="2012" name="PLoS Genet.">
        <title>The genomes of the fungal plant pathogens Cladosporium fulvum and Dothistroma septosporum reveal adaptation to different hosts and lifestyles but also signatures of common ancestry.</title>
        <authorList>
            <person name="de Wit P.J.G.M."/>
            <person name="van der Burgt A."/>
            <person name="Oekmen B."/>
            <person name="Stergiopoulos I."/>
            <person name="Abd-Elsalam K.A."/>
            <person name="Aerts A.L."/>
            <person name="Bahkali A.H."/>
            <person name="Beenen H.G."/>
            <person name="Chettri P."/>
            <person name="Cox M.P."/>
            <person name="Datema E."/>
            <person name="de Vries R.P."/>
            <person name="Dhillon B."/>
            <person name="Ganley A.R."/>
            <person name="Griffiths S.A."/>
            <person name="Guo Y."/>
            <person name="Hamelin R.C."/>
            <person name="Henrissat B."/>
            <person name="Kabir M.S."/>
            <person name="Jashni M.K."/>
            <person name="Kema G."/>
            <person name="Klaubauf S."/>
            <person name="Lapidus A."/>
            <person name="Levasseur A."/>
            <person name="Lindquist E."/>
            <person name="Mehrabi R."/>
            <person name="Ohm R.A."/>
            <person name="Owen T.J."/>
            <person name="Salamov A."/>
            <person name="Schwelm A."/>
            <person name="Schijlen E."/>
            <person name="Sun H."/>
            <person name="van den Burg H.A."/>
            <person name="van Ham R.C.H.J."/>
            <person name="Zhang S."/>
            <person name="Goodwin S.B."/>
            <person name="Grigoriev I.V."/>
            <person name="Collemare J."/>
            <person name="Bradshaw R.E."/>
        </authorList>
    </citation>
    <scope>NUCLEOTIDE SEQUENCE [LARGE SCALE GENOMIC DNA]</scope>
    <source>
        <strain evidence="4">NZE10 / CBS 128990</strain>
    </source>
</reference>
<keyword evidence="1" id="KW-0808">Transferase</keyword>
<dbReference type="Proteomes" id="UP000016933">
    <property type="component" value="Unassembled WGS sequence"/>
</dbReference>
<dbReference type="HOGENOM" id="CLU_026450_4_1_1"/>
<feature type="domain" description="Trichothecene 3-O-acetyltransferase-like N-terminal" evidence="2">
    <location>
        <begin position="3"/>
        <end position="79"/>
    </location>
</feature>
<proteinExistence type="predicted"/>
<dbReference type="OrthoDB" id="1862401at2759"/>
<evidence type="ECO:0000313" key="3">
    <source>
        <dbReference type="EMBL" id="EME45167.1"/>
    </source>
</evidence>